<proteinExistence type="predicted"/>
<accession>A0ABY5GM74</accession>
<feature type="signal peptide" evidence="1">
    <location>
        <begin position="1"/>
        <end position="21"/>
    </location>
</feature>
<evidence type="ECO:0000313" key="2">
    <source>
        <dbReference type="EMBL" id="UTV30256.1"/>
    </source>
</evidence>
<name>A0ABY5GM74_9GAMM</name>
<evidence type="ECO:0000313" key="3">
    <source>
        <dbReference type="Proteomes" id="UP001057998"/>
    </source>
</evidence>
<gene>
    <name evidence="2" type="ORF">NNL38_16890</name>
</gene>
<dbReference type="Proteomes" id="UP001057998">
    <property type="component" value="Chromosome 2"/>
</dbReference>
<sequence>MNIKTVGLIAALALVATGAQANYGKDSHSYGYKSKVKVSCTISKPSYGDYSKKRDYKKYGDYKKYYGHKKYSDYKKRSEYKKRKHVVRRCDRYWS</sequence>
<protein>
    <submittedName>
        <fullName evidence="2">Uncharacterized protein</fullName>
    </submittedName>
</protein>
<evidence type="ECO:0000256" key="1">
    <source>
        <dbReference type="SAM" id="SignalP"/>
    </source>
</evidence>
<organism evidence="2 3">
    <name type="scientific">Photobacterium atrarenae</name>
    <dbReference type="NCBI Taxonomy" id="865757"/>
    <lineage>
        <taxon>Bacteria</taxon>
        <taxon>Pseudomonadati</taxon>
        <taxon>Pseudomonadota</taxon>
        <taxon>Gammaproteobacteria</taxon>
        <taxon>Vibrionales</taxon>
        <taxon>Vibrionaceae</taxon>
        <taxon>Photobacterium</taxon>
    </lineage>
</organism>
<keyword evidence="3" id="KW-1185">Reference proteome</keyword>
<feature type="chain" id="PRO_5046604254" evidence="1">
    <location>
        <begin position="22"/>
        <end position="95"/>
    </location>
</feature>
<dbReference type="EMBL" id="CP101509">
    <property type="protein sequence ID" value="UTV30256.1"/>
    <property type="molecule type" value="Genomic_DNA"/>
</dbReference>
<reference evidence="2" key="1">
    <citation type="submission" date="2022-07" db="EMBL/GenBank/DDBJ databases">
        <title>Genome sequencing of Photobacterium atrarenae GJH2-4.</title>
        <authorList>
            <person name="Park S.-J."/>
        </authorList>
    </citation>
    <scope>NUCLEOTIDE SEQUENCE</scope>
    <source>
        <strain evidence="2">GJH2-4</strain>
    </source>
</reference>
<dbReference type="RefSeq" id="WP_255391601.1">
    <property type="nucleotide sequence ID" value="NZ_CP101509.1"/>
</dbReference>
<keyword evidence="1" id="KW-0732">Signal</keyword>